<sequence>MALLFSIDCLVVHLSPLHHVSALHVRIWSAIVLLESRSRLPITTAIVMYRTYLKSQEISLDWSLLLIAICIRIKITWTTRKDVPRMEGESTKYHKFPAPT</sequence>
<name>A0A6A6EVU7_9PEZI</name>
<evidence type="ECO:0000313" key="2">
    <source>
        <dbReference type="EMBL" id="KAF2194006.1"/>
    </source>
</evidence>
<gene>
    <name evidence="2" type="ORF">K469DRAFT_709484</name>
</gene>
<dbReference type="AlphaFoldDB" id="A0A6A6EVU7"/>
<feature type="chain" id="PRO_5025463943" evidence="1">
    <location>
        <begin position="23"/>
        <end position="100"/>
    </location>
</feature>
<accession>A0A6A6EVU7</accession>
<evidence type="ECO:0000256" key="1">
    <source>
        <dbReference type="SAM" id="SignalP"/>
    </source>
</evidence>
<feature type="signal peptide" evidence="1">
    <location>
        <begin position="1"/>
        <end position="22"/>
    </location>
</feature>
<keyword evidence="3" id="KW-1185">Reference proteome</keyword>
<dbReference type="Proteomes" id="UP000800200">
    <property type="component" value="Unassembled WGS sequence"/>
</dbReference>
<evidence type="ECO:0000313" key="3">
    <source>
        <dbReference type="Proteomes" id="UP000800200"/>
    </source>
</evidence>
<reference evidence="2" key="1">
    <citation type="journal article" date="2020" name="Stud. Mycol.">
        <title>101 Dothideomycetes genomes: a test case for predicting lifestyles and emergence of pathogens.</title>
        <authorList>
            <person name="Haridas S."/>
            <person name="Albert R."/>
            <person name="Binder M."/>
            <person name="Bloem J."/>
            <person name="Labutti K."/>
            <person name="Salamov A."/>
            <person name="Andreopoulos B."/>
            <person name="Baker S."/>
            <person name="Barry K."/>
            <person name="Bills G."/>
            <person name="Bluhm B."/>
            <person name="Cannon C."/>
            <person name="Castanera R."/>
            <person name="Culley D."/>
            <person name="Daum C."/>
            <person name="Ezra D."/>
            <person name="Gonzalez J."/>
            <person name="Henrissat B."/>
            <person name="Kuo A."/>
            <person name="Liang C."/>
            <person name="Lipzen A."/>
            <person name="Lutzoni F."/>
            <person name="Magnuson J."/>
            <person name="Mondo S."/>
            <person name="Nolan M."/>
            <person name="Ohm R."/>
            <person name="Pangilinan J."/>
            <person name="Park H.-J."/>
            <person name="Ramirez L."/>
            <person name="Alfaro M."/>
            <person name="Sun H."/>
            <person name="Tritt A."/>
            <person name="Yoshinaga Y."/>
            <person name="Zwiers L.-H."/>
            <person name="Turgeon B."/>
            <person name="Goodwin S."/>
            <person name="Spatafora J."/>
            <person name="Crous P."/>
            <person name="Grigoriev I."/>
        </authorList>
    </citation>
    <scope>NUCLEOTIDE SEQUENCE</scope>
    <source>
        <strain evidence="2">CBS 207.26</strain>
    </source>
</reference>
<proteinExistence type="predicted"/>
<organism evidence="2 3">
    <name type="scientific">Zopfia rhizophila CBS 207.26</name>
    <dbReference type="NCBI Taxonomy" id="1314779"/>
    <lineage>
        <taxon>Eukaryota</taxon>
        <taxon>Fungi</taxon>
        <taxon>Dikarya</taxon>
        <taxon>Ascomycota</taxon>
        <taxon>Pezizomycotina</taxon>
        <taxon>Dothideomycetes</taxon>
        <taxon>Dothideomycetes incertae sedis</taxon>
        <taxon>Zopfiaceae</taxon>
        <taxon>Zopfia</taxon>
    </lineage>
</organism>
<dbReference type="EMBL" id="ML994612">
    <property type="protein sequence ID" value="KAF2194006.1"/>
    <property type="molecule type" value="Genomic_DNA"/>
</dbReference>
<keyword evidence="1" id="KW-0732">Signal</keyword>
<protein>
    <submittedName>
        <fullName evidence="2">Uncharacterized protein</fullName>
    </submittedName>
</protein>